<comment type="similarity">
    <text evidence="2 4">Belongs to the archaeal flagellin family.</text>
</comment>
<organism evidence="6 7">
    <name type="scientific">Halogeometricum limi</name>
    <dbReference type="NCBI Taxonomy" id="555875"/>
    <lineage>
        <taxon>Archaea</taxon>
        <taxon>Methanobacteriati</taxon>
        <taxon>Methanobacteriota</taxon>
        <taxon>Stenosarchaea group</taxon>
        <taxon>Halobacteria</taxon>
        <taxon>Halobacteriales</taxon>
        <taxon>Haloferacaceae</taxon>
        <taxon>Halogeometricum</taxon>
    </lineage>
</organism>
<dbReference type="Pfam" id="PF01917">
    <property type="entry name" value="Flagellin_arch-type"/>
    <property type="match status" value="1"/>
</dbReference>
<accession>A0A1I6H5L8</accession>
<evidence type="ECO:0000256" key="5">
    <source>
        <dbReference type="SAM" id="Phobius"/>
    </source>
</evidence>
<dbReference type="GO" id="GO:0097588">
    <property type="term" value="P:archaeal or bacterial-type flagellum-dependent cell motility"/>
    <property type="evidence" value="ECO:0007669"/>
    <property type="project" value="InterPro"/>
</dbReference>
<dbReference type="OrthoDB" id="102632at2157"/>
<comment type="function">
    <text evidence="4">Flagellin is the subunit protein which polymerizes to form the filaments of archaeal flagella.</text>
</comment>
<keyword evidence="5" id="KW-0472">Membrane</keyword>
<evidence type="ECO:0000256" key="3">
    <source>
        <dbReference type="ARBA" id="ARBA00022440"/>
    </source>
</evidence>
<sequence length="220" mass="22965">MDLVCGGESSEERGSRGQVGIGTLIVFIAMVLVSAVAAGVLINTAASLQATAENVGKESMDRVVNGVEVVTAAAHITPEVDNDVENGTVDTIRLWVRPRPAAGDINVSRLTVKWVGDEAGTTLTFAGETPTAPSTASDAHTTFNASESIGDGDHILERGEEFILYLNVSQIESQDSDPTNLVTLRPGDRATAELTVATGSTSATYLTVPDYTGNATYVPL</sequence>
<evidence type="ECO:0000313" key="6">
    <source>
        <dbReference type="EMBL" id="SFR49561.1"/>
    </source>
</evidence>
<dbReference type="PANTHER" id="PTHR35903">
    <property type="entry name" value="FLAGELLIN B1"/>
    <property type="match status" value="1"/>
</dbReference>
<keyword evidence="6" id="KW-0969">Cilium</keyword>
<dbReference type="InterPro" id="IPR002774">
    <property type="entry name" value="Flagellin_arc-type"/>
</dbReference>
<reference evidence="7" key="1">
    <citation type="submission" date="2016-10" db="EMBL/GenBank/DDBJ databases">
        <authorList>
            <person name="Varghese N."/>
            <person name="Submissions S."/>
        </authorList>
    </citation>
    <scope>NUCLEOTIDE SEQUENCE [LARGE SCALE GENOMIC DNA]</scope>
    <source>
        <strain evidence="7">CGMCC 1.8711</strain>
    </source>
</reference>
<comment type="subcellular location">
    <subcellularLocation>
        <location evidence="1 4">Archaeal flagellum</location>
    </subcellularLocation>
</comment>
<dbReference type="RefSeq" id="WP_089879532.1">
    <property type="nucleotide sequence ID" value="NZ_FOYS01000003.1"/>
</dbReference>
<dbReference type="AlphaFoldDB" id="A0A1I6H5L8"/>
<keyword evidence="6" id="KW-0966">Cell projection</keyword>
<feature type="transmembrane region" description="Helical" evidence="5">
    <location>
        <begin position="21"/>
        <end position="42"/>
    </location>
</feature>
<keyword evidence="6" id="KW-0282">Flagellum</keyword>
<proteinExistence type="inferred from homology"/>
<name>A0A1I6H5L8_9EURY</name>
<protein>
    <recommendedName>
        <fullName evidence="4">Flagellin</fullName>
    </recommendedName>
</protein>
<evidence type="ECO:0000256" key="1">
    <source>
        <dbReference type="ARBA" id="ARBA00004618"/>
    </source>
</evidence>
<dbReference type="Proteomes" id="UP000243250">
    <property type="component" value="Unassembled WGS sequence"/>
</dbReference>
<evidence type="ECO:0000256" key="4">
    <source>
        <dbReference type="RuleBase" id="RU361282"/>
    </source>
</evidence>
<dbReference type="STRING" id="555875.SAMN04488124_1780"/>
<keyword evidence="5" id="KW-1133">Transmembrane helix</keyword>
<dbReference type="EMBL" id="FOYS01000003">
    <property type="protein sequence ID" value="SFR49561.1"/>
    <property type="molecule type" value="Genomic_DNA"/>
</dbReference>
<dbReference type="InterPro" id="IPR013373">
    <property type="entry name" value="Flagellin/pilin_N_arc"/>
</dbReference>
<dbReference type="GO" id="GO:0005198">
    <property type="term" value="F:structural molecule activity"/>
    <property type="evidence" value="ECO:0007669"/>
    <property type="project" value="InterPro"/>
</dbReference>
<keyword evidence="7" id="KW-1185">Reference proteome</keyword>
<dbReference type="GO" id="GO:0097589">
    <property type="term" value="C:archaeal-type flagellum"/>
    <property type="evidence" value="ECO:0007669"/>
    <property type="project" value="UniProtKB-SubCell"/>
</dbReference>
<dbReference type="NCBIfam" id="TIGR02537">
    <property type="entry name" value="arch_flag_Nterm"/>
    <property type="match status" value="1"/>
</dbReference>
<dbReference type="PANTHER" id="PTHR35903:SF1">
    <property type="entry name" value="FLAGELLIN B1"/>
    <property type="match status" value="1"/>
</dbReference>
<evidence type="ECO:0000256" key="2">
    <source>
        <dbReference type="ARBA" id="ARBA00010256"/>
    </source>
</evidence>
<keyword evidence="3 4" id="KW-0974">Archaeal flagellum</keyword>
<keyword evidence="5" id="KW-0812">Transmembrane</keyword>
<evidence type="ECO:0000313" key="7">
    <source>
        <dbReference type="Proteomes" id="UP000243250"/>
    </source>
</evidence>
<gene>
    <name evidence="6" type="ORF">SAMN04488124_1780</name>
</gene>